<reference evidence="6 7" key="1">
    <citation type="submission" date="2019-07" db="EMBL/GenBank/DDBJ databases">
        <title>Qingshengfaniella alkalisoli gen. nov., sp. nov., isolated from saline soil.</title>
        <authorList>
            <person name="Xu L."/>
            <person name="Huang X.-X."/>
            <person name="Sun J.-Q."/>
        </authorList>
    </citation>
    <scope>NUCLEOTIDE SEQUENCE [LARGE SCALE GENOMIC DNA]</scope>
    <source>
        <strain evidence="6 7">DSM 27279</strain>
    </source>
</reference>
<dbReference type="PANTHER" id="PTHR30136:SF35">
    <property type="entry name" value="HTH-TYPE TRANSCRIPTIONAL REGULATOR RV1719"/>
    <property type="match status" value="1"/>
</dbReference>
<dbReference type="OrthoDB" id="8858707at2"/>
<dbReference type="AlphaFoldDB" id="A0A556B0I1"/>
<accession>A0A556B0I1</accession>
<keyword evidence="3" id="KW-0804">Transcription</keyword>
<dbReference type="Pfam" id="PF09339">
    <property type="entry name" value="HTH_IclR"/>
    <property type="match status" value="1"/>
</dbReference>
<dbReference type="PROSITE" id="PS51077">
    <property type="entry name" value="HTH_ICLR"/>
    <property type="match status" value="1"/>
</dbReference>
<dbReference type="Proteomes" id="UP000318405">
    <property type="component" value="Unassembled WGS sequence"/>
</dbReference>
<dbReference type="SMART" id="SM00346">
    <property type="entry name" value="HTH_ICLR"/>
    <property type="match status" value="1"/>
</dbReference>
<feature type="domain" description="HTH iclR-type" evidence="4">
    <location>
        <begin position="3"/>
        <end position="65"/>
    </location>
</feature>
<dbReference type="Gene3D" id="3.30.450.40">
    <property type="match status" value="1"/>
</dbReference>
<dbReference type="Gene3D" id="1.10.10.10">
    <property type="entry name" value="Winged helix-like DNA-binding domain superfamily/Winged helix DNA-binding domain"/>
    <property type="match status" value="1"/>
</dbReference>
<dbReference type="InterPro" id="IPR029016">
    <property type="entry name" value="GAF-like_dom_sf"/>
</dbReference>
<dbReference type="InterPro" id="IPR036388">
    <property type="entry name" value="WH-like_DNA-bd_sf"/>
</dbReference>
<dbReference type="GO" id="GO:0003677">
    <property type="term" value="F:DNA binding"/>
    <property type="evidence" value="ECO:0007669"/>
    <property type="project" value="UniProtKB-KW"/>
</dbReference>
<evidence type="ECO:0000256" key="3">
    <source>
        <dbReference type="ARBA" id="ARBA00023163"/>
    </source>
</evidence>
<dbReference type="InterPro" id="IPR036390">
    <property type="entry name" value="WH_DNA-bd_sf"/>
</dbReference>
<proteinExistence type="predicted"/>
<dbReference type="SUPFAM" id="SSF46785">
    <property type="entry name" value="Winged helix' DNA-binding domain"/>
    <property type="match status" value="1"/>
</dbReference>
<dbReference type="Pfam" id="PF01614">
    <property type="entry name" value="IclR_C"/>
    <property type="match status" value="1"/>
</dbReference>
<dbReference type="EMBL" id="VLTJ01000004">
    <property type="protein sequence ID" value="TSH98663.1"/>
    <property type="molecule type" value="Genomic_DNA"/>
</dbReference>
<dbReference type="PANTHER" id="PTHR30136">
    <property type="entry name" value="HELIX-TURN-HELIX TRANSCRIPTIONAL REGULATOR, ICLR FAMILY"/>
    <property type="match status" value="1"/>
</dbReference>
<organism evidence="6 7">
    <name type="scientific">Verticiella sediminum</name>
    <dbReference type="NCBI Taxonomy" id="1247510"/>
    <lineage>
        <taxon>Bacteria</taxon>
        <taxon>Pseudomonadati</taxon>
        <taxon>Pseudomonadota</taxon>
        <taxon>Betaproteobacteria</taxon>
        <taxon>Burkholderiales</taxon>
        <taxon>Alcaligenaceae</taxon>
        <taxon>Verticiella</taxon>
    </lineage>
</organism>
<sequence>MDVKTATRVLDVFNLFAEQQKPLLYSEIASAMGIPLSSCHGLLKTMVAKGYLYELGKKSGYYPTQKLLHVASVICRRDPLVTALEPVLLTVRDSTRETAILAKLADRQVVYLSVVESTQTIRYSHQPGGFKSLHATSSGKALVSVLDPKGRRALLDSYTDWTPITPNTLPSRERFEQDVAAGVARRWQRSVGENVEDVMSLAFGFRVHEQSFAIVVAGPVARMQKHEEEIARIFPAIRQQLADVLAPTRIDFDTGDPE</sequence>
<comment type="caution">
    <text evidence="6">The sequence shown here is derived from an EMBL/GenBank/DDBJ whole genome shotgun (WGS) entry which is preliminary data.</text>
</comment>
<dbReference type="RefSeq" id="WP_143946570.1">
    <property type="nucleotide sequence ID" value="NZ_BAABMB010000001.1"/>
</dbReference>
<evidence type="ECO:0000256" key="1">
    <source>
        <dbReference type="ARBA" id="ARBA00023015"/>
    </source>
</evidence>
<evidence type="ECO:0000313" key="7">
    <source>
        <dbReference type="Proteomes" id="UP000318405"/>
    </source>
</evidence>
<keyword evidence="1" id="KW-0805">Transcription regulation</keyword>
<keyword evidence="2" id="KW-0238">DNA-binding</keyword>
<evidence type="ECO:0000259" key="4">
    <source>
        <dbReference type="PROSITE" id="PS51077"/>
    </source>
</evidence>
<gene>
    <name evidence="6" type="ORF">FOZ76_02630</name>
</gene>
<dbReference type="PROSITE" id="PS51078">
    <property type="entry name" value="ICLR_ED"/>
    <property type="match status" value="1"/>
</dbReference>
<dbReference type="GO" id="GO:0003700">
    <property type="term" value="F:DNA-binding transcription factor activity"/>
    <property type="evidence" value="ECO:0007669"/>
    <property type="project" value="TreeGrafter"/>
</dbReference>
<name>A0A556B0I1_9BURK</name>
<evidence type="ECO:0000256" key="2">
    <source>
        <dbReference type="ARBA" id="ARBA00023125"/>
    </source>
</evidence>
<evidence type="ECO:0000259" key="5">
    <source>
        <dbReference type="PROSITE" id="PS51078"/>
    </source>
</evidence>
<dbReference type="SUPFAM" id="SSF55781">
    <property type="entry name" value="GAF domain-like"/>
    <property type="match status" value="1"/>
</dbReference>
<dbReference type="InterPro" id="IPR014757">
    <property type="entry name" value="Tscrpt_reg_IclR_C"/>
</dbReference>
<keyword evidence="7" id="KW-1185">Reference proteome</keyword>
<dbReference type="InterPro" id="IPR050707">
    <property type="entry name" value="HTH_MetabolicPath_Reg"/>
</dbReference>
<dbReference type="InterPro" id="IPR005471">
    <property type="entry name" value="Tscrpt_reg_IclR_N"/>
</dbReference>
<evidence type="ECO:0000313" key="6">
    <source>
        <dbReference type="EMBL" id="TSH98663.1"/>
    </source>
</evidence>
<dbReference type="GO" id="GO:0045892">
    <property type="term" value="P:negative regulation of DNA-templated transcription"/>
    <property type="evidence" value="ECO:0007669"/>
    <property type="project" value="TreeGrafter"/>
</dbReference>
<feature type="domain" description="IclR-ED" evidence="5">
    <location>
        <begin position="66"/>
        <end position="250"/>
    </location>
</feature>
<protein>
    <submittedName>
        <fullName evidence="6">IclR family transcriptional regulator</fullName>
    </submittedName>
</protein>